<dbReference type="AlphaFoldDB" id="A0A8J4QK52"/>
<organism evidence="1 2">
    <name type="scientific">Castanea mollissima</name>
    <name type="common">Chinese chestnut</name>
    <dbReference type="NCBI Taxonomy" id="60419"/>
    <lineage>
        <taxon>Eukaryota</taxon>
        <taxon>Viridiplantae</taxon>
        <taxon>Streptophyta</taxon>
        <taxon>Embryophyta</taxon>
        <taxon>Tracheophyta</taxon>
        <taxon>Spermatophyta</taxon>
        <taxon>Magnoliopsida</taxon>
        <taxon>eudicotyledons</taxon>
        <taxon>Gunneridae</taxon>
        <taxon>Pentapetalae</taxon>
        <taxon>rosids</taxon>
        <taxon>fabids</taxon>
        <taxon>Fagales</taxon>
        <taxon>Fagaceae</taxon>
        <taxon>Castanea</taxon>
    </lineage>
</organism>
<dbReference type="EMBL" id="JRKL02003338">
    <property type="protein sequence ID" value="KAF3955560.1"/>
    <property type="molecule type" value="Genomic_DNA"/>
</dbReference>
<name>A0A8J4QK52_9ROSI</name>
<evidence type="ECO:0000313" key="1">
    <source>
        <dbReference type="EMBL" id="KAF3955560.1"/>
    </source>
</evidence>
<accession>A0A8J4QK52</accession>
<evidence type="ECO:0000313" key="2">
    <source>
        <dbReference type="Proteomes" id="UP000737018"/>
    </source>
</evidence>
<proteinExistence type="predicted"/>
<sequence length="74" mass="8750">MEIRGGFTLNQSWYEQHNDKESSHTTRLGQFCTVSTCCHRGQGVPRNTLNQTWRRHSRCVVCHAYLWEARLTLR</sequence>
<keyword evidence="2" id="KW-1185">Reference proteome</keyword>
<protein>
    <submittedName>
        <fullName evidence="1">Uncharacterized protein</fullName>
    </submittedName>
</protein>
<reference evidence="1" key="1">
    <citation type="submission" date="2020-03" db="EMBL/GenBank/DDBJ databases">
        <title>Castanea mollissima Vanexum genome sequencing.</title>
        <authorList>
            <person name="Staton M."/>
        </authorList>
    </citation>
    <scope>NUCLEOTIDE SEQUENCE</scope>
    <source>
        <tissue evidence="1">Leaf</tissue>
    </source>
</reference>
<gene>
    <name evidence="1" type="ORF">CMV_019228</name>
</gene>
<comment type="caution">
    <text evidence="1">The sequence shown here is derived from an EMBL/GenBank/DDBJ whole genome shotgun (WGS) entry which is preliminary data.</text>
</comment>
<dbReference type="Proteomes" id="UP000737018">
    <property type="component" value="Unassembled WGS sequence"/>
</dbReference>